<name>A0A4V0Z038_KTERU</name>
<dbReference type="CDD" id="cd21141">
    <property type="entry name" value="Cas6_III-like"/>
    <property type="match status" value="1"/>
</dbReference>
<keyword evidence="3" id="KW-1185">Reference proteome</keyword>
<evidence type="ECO:0000259" key="1">
    <source>
        <dbReference type="Pfam" id="PF10040"/>
    </source>
</evidence>
<dbReference type="InterPro" id="IPR045747">
    <property type="entry name" value="CRISPR-assoc_prot_Cas6_N_sf"/>
</dbReference>
<dbReference type="Gene3D" id="3.30.70.1890">
    <property type="match status" value="1"/>
</dbReference>
<protein>
    <submittedName>
        <fullName evidence="2">CRISPR system precrRNA processing endoribonuclease RAMP protein Cas6</fullName>
    </submittedName>
</protein>
<gene>
    <name evidence="2" type="ORF">EPA93_40215</name>
</gene>
<sequence length="318" mass="36621">MDMSFSSTAPARLYALALKLRPLQYGTLMPFSGELVHGAWLHWLKQTAPEVATWLHDGNRRRFFTCSSLLFPLSPYRMLEAERENTHLPLDPAKVYTLRITLLLGELFPLFYDTLLNFNKQEGKGVRPPFILIGKQHFLLEEVVMDNNEASGWTGFTSIVELSEKVKQLKLGNVESLRLEFASLTTFNRSNTKRGYGTHYARLPLPMYVFPGLVRRWEDIAPPEMVGWVQRERIEQYIQEDGVIVADYDLKTHHVRFTTHVQQGFIGTCKYHLRGPDEETSQETPLTVRQQLLLLAYLAFYCGIGYKTSMGMGRTRII</sequence>
<dbReference type="EMBL" id="CP035758">
    <property type="protein sequence ID" value="QBD81871.1"/>
    <property type="molecule type" value="Genomic_DNA"/>
</dbReference>
<dbReference type="AlphaFoldDB" id="A0A4V0Z038"/>
<dbReference type="Pfam" id="PF10040">
    <property type="entry name" value="CRISPR_Cas6"/>
    <property type="match status" value="1"/>
</dbReference>
<dbReference type="KEGG" id="kbs:EPA93_40215"/>
<organism evidence="2 3">
    <name type="scientific">Ktedonosporobacter rubrisoli</name>
    <dbReference type="NCBI Taxonomy" id="2509675"/>
    <lineage>
        <taxon>Bacteria</taxon>
        <taxon>Bacillati</taxon>
        <taxon>Chloroflexota</taxon>
        <taxon>Ktedonobacteria</taxon>
        <taxon>Ktedonobacterales</taxon>
        <taxon>Ktedonosporobacteraceae</taxon>
        <taxon>Ktedonosporobacter</taxon>
    </lineage>
</organism>
<feature type="domain" description="CRISPR-associated protein Cas6 C-terminal" evidence="1">
    <location>
        <begin position="179"/>
        <end position="315"/>
    </location>
</feature>
<proteinExistence type="predicted"/>
<dbReference type="Gene3D" id="3.30.70.1900">
    <property type="match status" value="1"/>
</dbReference>
<dbReference type="Proteomes" id="UP000290365">
    <property type="component" value="Chromosome"/>
</dbReference>
<evidence type="ECO:0000313" key="2">
    <source>
        <dbReference type="EMBL" id="QBD81871.1"/>
    </source>
</evidence>
<evidence type="ECO:0000313" key="3">
    <source>
        <dbReference type="Proteomes" id="UP000290365"/>
    </source>
</evidence>
<dbReference type="RefSeq" id="WP_129892932.1">
    <property type="nucleotide sequence ID" value="NZ_CP035758.1"/>
</dbReference>
<dbReference type="InterPro" id="IPR019267">
    <property type="entry name" value="CRISPR-assoc_Cas6_C"/>
</dbReference>
<accession>A0A4V0Z038</accession>
<reference evidence="2 3" key="1">
    <citation type="submission" date="2019-01" db="EMBL/GenBank/DDBJ databases">
        <title>Ktedonosporobacter rubrisoli SCAWS-G2.</title>
        <authorList>
            <person name="Huang Y."/>
            <person name="Yan B."/>
        </authorList>
    </citation>
    <scope>NUCLEOTIDE SEQUENCE [LARGE SCALE GENOMIC DNA]</scope>
    <source>
        <strain evidence="2 3">SCAWS-G2</strain>
    </source>
</reference>
<dbReference type="OrthoDB" id="425607at2"/>